<dbReference type="InterPro" id="IPR039566">
    <property type="entry name" value="CvfB_S1_st"/>
</dbReference>
<dbReference type="Pfam" id="PF17783">
    <property type="entry name" value="WHD_CvfB"/>
    <property type="match status" value="1"/>
</dbReference>
<dbReference type="Proteomes" id="UP000256599">
    <property type="component" value="Unassembled WGS sequence"/>
</dbReference>
<dbReference type="Pfam" id="PF13509">
    <property type="entry name" value="S1_2"/>
    <property type="match status" value="1"/>
</dbReference>
<evidence type="ECO:0000313" key="3">
    <source>
        <dbReference type="EMBL" id="RDU59273.1"/>
    </source>
</evidence>
<dbReference type="EMBL" id="NXLR01000015">
    <property type="protein sequence ID" value="RDU59273.1"/>
    <property type="molecule type" value="Genomic_DNA"/>
</dbReference>
<evidence type="ECO:0000259" key="2">
    <source>
        <dbReference type="Pfam" id="PF17783"/>
    </source>
</evidence>
<dbReference type="PANTHER" id="PTHR37296:SF1">
    <property type="entry name" value="CONSERVED VIRULENCE FACTOR B"/>
    <property type="match status" value="1"/>
</dbReference>
<proteinExistence type="predicted"/>
<dbReference type="InterPro" id="IPR014464">
    <property type="entry name" value="CvfB_fam"/>
</dbReference>
<dbReference type="PANTHER" id="PTHR37296">
    <property type="entry name" value="CONSERVED VIRULENCE FACTOR B"/>
    <property type="match status" value="1"/>
</dbReference>
<dbReference type="OrthoDB" id="9801597at2"/>
<dbReference type="InterPro" id="IPR036388">
    <property type="entry name" value="WH-like_DNA-bd_sf"/>
</dbReference>
<reference evidence="3 4" key="1">
    <citation type="submission" date="2018-04" db="EMBL/GenBank/DDBJ databases">
        <title>Novel Campyloabacter and Helicobacter Species and Strains.</title>
        <authorList>
            <person name="Mannion A.J."/>
            <person name="Shen Z."/>
            <person name="Fox J.G."/>
        </authorList>
    </citation>
    <scope>NUCLEOTIDE SEQUENCE [LARGE SCALE GENOMIC DNA]</scope>
    <source>
        <strain evidence="3 4">MIT 98-6070</strain>
    </source>
</reference>
<dbReference type="AlphaFoldDB" id="A0A3D8I2A2"/>
<evidence type="ECO:0000313" key="4">
    <source>
        <dbReference type="Proteomes" id="UP000256599"/>
    </source>
</evidence>
<organism evidence="3 4">
    <name type="scientific">Helicobacter marmotae</name>
    <dbReference type="NCBI Taxonomy" id="152490"/>
    <lineage>
        <taxon>Bacteria</taxon>
        <taxon>Pseudomonadati</taxon>
        <taxon>Campylobacterota</taxon>
        <taxon>Epsilonproteobacteria</taxon>
        <taxon>Campylobacterales</taxon>
        <taxon>Helicobacteraceae</taxon>
        <taxon>Helicobacter</taxon>
    </lineage>
</organism>
<dbReference type="InterPro" id="IPR012340">
    <property type="entry name" value="NA-bd_OB-fold"/>
</dbReference>
<keyword evidence="4" id="KW-1185">Reference proteome</keyword>
<gene>
    <name evidence="3" type="ORF">CQA63_07450</name>
</gene>
<comment type="caution">
    <text evidence="3">The sequence shown here is derived from an EMBL/GenBank/DDBJ whole genome shotgun (WGS) entry which is preliminary data.</text>
</comment>
<dbReference type="Gene3D" id="1.10.10.10">
    <property type="entry name" value="Winged helix-like DNA-binding domain superfamily/Winged helix DNA-binding domain"/>
    <property type="match status" value="1"/>
</dbReference>
<feature type="domain" description="Conserved virulence factor B-like winged helix" evidence="2">
    <location>
        <begin position="252"/>
        <end position="288"/>
    </location>
</feature>
<protein>
    <submittedName>
        <fullName evidence="3">Uncharacterized protein</fullName>
    </submittedName>
</protein>
<name>A0A3D8I2A2_9HELI</name>
<evidence type="ECO:0000259" key="1">
    <source>
        <dbReference type="Pfam" id="PF13509"/>
    </source>
</evidence>
<dbReference type="RefSeq" id="WP_104700524.1">
    <property type="nucleotide sequence ID" value="NZ_FZPP01000037.1"/>
</dbReference>
<sequence>MQKPNPTKPSPILIGKVQKLLLARLSPHGAYLVARYTQNVLAQNALANNQPPLYEVLLPNKFLPPQSKLGEELEVFVYTDSQDRPIATTQTPKAQCGDIAVLEVVGHSAFGCFLDLGIDKDIFMPSKTPTNYRLRQKLAVRLMLDKQGRLMAKRNIKSTLRPAKAFAMHSKLRVFVFEQTPLGYGCVVENNYYGLLFKHQIPQGADIHIGTYINAYVQSHSHNHHNDGLNLTLFAPMHSQHKQSLLESMPLSLDFSSSPTAIFEQFHISKKLFKRLLNELVREKKIAFIKELGIFRRLEHSTHHKEQV</sequence>
<dbReference type="InterPro" id="IPR040764">
    <property type="entry name" value="CvfB_WH"/>
</dbReference>
<accession>A0A3D8I2A2</accession>
<dbReference type="Gene3D" id="2.40.50.140">
    <property type="entry name" value="Nucleic acid-binding proteins"/>
    <property type="match status" value="1"/>
</dbReference>
<feature type="domain" description="Conserved virulence factor B first S1" evidence="1">
    <location>
        <begin position="14"/>
        <end position="90"/>
    </location>
</feature>